<dbReference type="InterPro" id="IPR001509">
    <property type="entry name" value="Epimerase_deHydtase"/>
</dbReference>
<dbReference type="InterPro" id="IPR050425">
    <property type="entry name" value="NAD(P)_dehydrat-like"/>
</dbReference>
<dbReference type="AlphaFoldDB" id="A0A8K0SNN9"/>
<evidence type="ECO:0000256" key="2">
    <source>
        <dbReference type="ARBA" id="ARBA00023445"/>
    </source>
</evidence>
<dbReference type="Proteomes" id="UP000813444">
    <property type="component" value="Unassembled WGS sequence"/>
</dbReference>
<dbReference type="InterPro" id="IPR036291">
    <property type="entry name" value="NAD(P)-bd_dom_sf"/>
</dbReference>
<dbReference type="PANTHER" id="PTHR10366:SF564">
    <property type="entry name" value="STEROL-4-ALPHA-CARBOXYLATE 3-DEHYDROGENASE, DECARBOXYLATING"/>
    <property type="match status" value="1"/>
</dbReference>
<dbReference type="PANTHER" id="PTHR10366">
    <property type="entry name" value="NAD DEPENDENT EPIMERASE/DEHYDRATASE"/>
    <property type="match status" value="1"/>
</dbReference>
<keyword evidence="1" id="KW-0560">Oxidoreductase</keyword>
<dbReference type="Pfam" id="PF01370">
    <property type="entry name" value="Epimerase"/>
    <property type="match status" value="1"/>
</dbReference>
<accession>A0A8K0SNN9</accession>
<gene>
    <name evidence="4" type="ORF">B0I35DRAFT_480218</name>
</gene>
<proteinExistence type="inferred from homology"/>
<dbReference type="OrthoDB" id="2735536at2759"/>
<dbReference type="Gene3D" id="3.40.50.720">
    <property type="entry name" value="NAD(P)-binding Rossmann-like Domain"/>
    <property type="match status" value="1"/>
</dbReference>
<reference evidence="4" key="1">
    <citation type="journal article" date="2021" name="Nat. Commun.">
        <title>Genetic determinants of endophytism in the Arabidopsis root mycobiome.</title>
        <authorList>
            <person name="Mesny F."/>
            <person name="Miyauchi S."/>
            <person name="Thiergart T."/>
            <person name="Pickel B."/>
            <person name="Atanasova L."/>
            <person name="Karlsson M."/>
            <person name="Huettel B."/>
            <person name="Barry K.W."/>
            <person name="Haridas S."/>
            <person name="Chen C."/>
            <person name="Bauer D."/>
            <person name="Andreopoulos W."/>
            <person name="Pangilinan J."/>
            <person name="LaButti K."/>
            <person name="Riley R."/>
            <person name="Lipzen A."/>
            <person name="Clum A."/>
            <person name="Drula E."/>
            <person name="Henrissat B."/>
            <person name="Kohler A."/>
            <person name="Grigoriev I.V."/>
            <person name="Martin F.M."/>
            <person name="Hacquard S."/>
        </authorList>
    </citation>
    <scope>NUCLEOTIDE SEQUENCE</scope>
    <source>
        <strain evidence="4">MPI-CAGE-CH-0235</strain>
    </source>
</reference>
<dbReference type="SUPFAM" id="SSF51735">
    <property type="entry name" value="NAD(P)-binding Rossmann-fold domains"/>
    <property type="match status" value="1"/>
</dbReference>
<evidence type="ECO:0000259" key="3">
    <source>
        <dbReference type="Pfam" id="PF01370"/>
    </source>
</evidence>
<sequence>MASEIKTAEKLLITGITGYIGFQTLVLALQQGFDVRGIVRSASSIDDLAKKSSVISDGHVRKQLEFIVIPDFLQPGALDGVLDGVSAVVHLASPMAYGIEGNDFEETVVKPAVLMNTLVLEAAAKSPSVRRVVVTSSCVTLVPFEWNMAPNSERLYTASDINSNPQPPYQSVMEAYWASKAKARMEVRRFIEAEKPAFDFVQLLPSVVIGRDDRCAPGDDRASLVQGTRQAVLAPVLDSSLNSSFPYVGVPVHVADVARAHIDAVDSRIPGNSEFILSSDTPEGVVWDEDIPAIAKKYFPANIADGTLPMKGSLGYVKFRVDGMSTEKAFGWKFTSFEDTMKGLIEQYLEMRS</sequence>
<keyword evidence="5" id="KW-1185">Reference proteome</keyword>
<comment type="similarity">
    <text evidence="2">Belongs to the NAD(P)-dependent epimerase/dehydratase family. Dihydroflavonol-4-reductase subfamily.</text>
</comment>
<evidence type="ECO:0000313" key="4">
    <source>
        <dbReference type="EMBL" id="KAH7313539.1"/>
    </source>
</evidence>
<comment type="caution">
    <text evidence="4">The sequence shown here is derived from an EMBL/GenBank/DDBJ whole genome shotgun (WGS) entry which is preliminary data.</text>
</comment>
<feature type="domain" description="NAD-dependent epimerase/dehydratase" evidence="3">
    <location>
        <begin position="12"/>
        <end position="266"/>
    </location>
</feature>
<evidence type="ECO:0000313" key="5">
    <source>
        <dbReference type="Proteomes" id="UP000813444"/>
    </source>
</evidence>
<dbReference type="GO" id="GO:0016616">
    <property type="term" value="F:oxidoreductase activity, acting on the CH-OH group of donors, NAD or NADP as acceptor"/>
    <property type="evidence" value="ECO:0007669"/>
    <property type="project" value="TreeGrafter"/>
</dbReference>
<dbReference type="EMBL" id="JAGPNK010000009">
    <property type="protein sequence ID" value="KAH7313539.1"/>
    <property type="molecule type" value="Genomic_DNA"/>
</dbReference>
<name>A0A8K0SNN9_9HYPO</name>
<protein>
    <recommendedName>
        <fullName evidence="3">NAD-dependent epimerase/dehydratase domain-containing protein</fullName>
    </recommendedName>
</protein>
<evidence type="ECO:0000256" key="1">
    <source>
        <dbReference type="ARBA" id="ARBA00023002"/>
    </source>
</evidence>
<organism evidence="4 5">
    <name type="scientific">Stachybotrys elegans</name>
    <dbReference type="NCBI Taxonomy" id="80388"/>
    <lineage>
        <taxon>Eukaryota</taxon>
        <taxon>Fungi</taxon>
        <taxon>Dikarya</taxon>
        <taxon>Ascomycota</taxon>
        <taxon>Pezizomycotina</taxon>
        <taxon>Sordariomycetes</taxon>
        <taxon>Hypocreomycetidae</taxon>
        <taxon>Hypocreales</taxon>
        <taxon>Stachybotryaceae</taxon>
        <taxon>Stachybotrys</taxon>
    </lineage>
</organism>